<evidence type="ECO:0000256" key="4">
    <source>
        <dbReference type="ARBA" id="ARBA00022723"/>
    </source>
</evidence>
<evidence type="ECO:0000259" key="7">
    <source>
        <dbReference type="PROSITE" id="PS51918"/>
    </source>
</evidence>
<keyword evidence="5" id="KW-0408">Iron</keyword>
<dbReference type="PANTHER" id="PTHR11228">
    <property type="entry name" value="RADICAL SAM DOMAIN PROTEIN"/>
    <property type="match status" value="1"/>
</dbReference>
<dbReference type="CDD" id="cd01335">
    <property type="entry name" value="Radical_SAM"/>
    <property type="match status" value="1"/>
</dbReference>
<dbReference type="PROSITE" id="PS51918">
    <property type="entry name" value="RADICAL_SAM"/>
    <property type="match status" value="1"/>
</dbReference>
<name>A0A4Y9QVZ7_9BACT</name>
<organism evidence="8 9">
    <name type="scientific">Algoriphagus kandeliae</name>
    <dbReference type="NCBI Taxonomy" id="2562278"/>
    <lineage>
        <taxon>Bacteria</taxon>
        <taxon>Pseudomonadati</taxon>
        <taxon>Bacteroidota</taxon>
        <taxon>Cytophagia</taxon>
        <taxon>Cytophagales</taxon>
        <taxon>Cyclobacteriaceae</taxon>
        <taxon>Algoriphagus</taxon>
    </lineage>
</organism>
<evidence type="ECO:0000256" key="2">
    <source>
        <dbReference type="ARBA" id="ARBA00022485"/>
    </source>
</evidence>
<dbReference type="SUPFAM" id="SSF102114">
    <property type="entry name" value="Radical SAM enzymes"/>
    <property type="match status" value="1"/>
</dbReference>
<evidence type="ECO:0000313" key="9">
    <source>
        <dbReference type="Proteomes" id="UP000297647"/>
    </source>
</evidence>
<dbReference type="InterPro" id="IPR007197">
    <property type="entry name" value="rSAM"/>
</dbReference>
<dbReference type="Pfam" id="PF13186">
    <property type="entry name" value="SPASM"/>
    <property type="match status" value="1"/>
</dbReference>
<protein>
    <submittedName>
        <fullName evidence="8">Radical SAM protein</fullName>
    </submittedName>
</protein>
<keyword evidence="3" id="KW-0949">S-adenosyl-L-methionine</keyword>
<proteinExistence type="predicted"/>
<dbReference type="OrthoDB" id="9805809at2"/>
<dbReference type="InterPro" id="IPR034391">
    <property type="entry name" value="AdoMet-like_SPASM_containing"/>
</dbReference>
<evidence type="ECO:0000313" key="8">
    <source>
        <dbReference type="EMBL" id="TFV95692.1"/>
    </source>
</evidence>
<accession>A0A4Y9QVZ7</accession>
<dbReference type="Pfam" id="PF04055">
    <property type="entry name" value="Radical_SAM"/>
    <property type="match status" value="1"/>
</dbReference>
<feature type="domain" description="Radical SAM core" evidence="7">
    <location>
        <begin position="48"/>
        <end position="265"/>
    </location>
</feature>
<dbReference type="PANTHER" id="PTHR11228:SF7">
    <property type="entry name" value="PQQA PEPTIDE CYCLASE"/>
    <property type="match status" value="1"/>
</dbReference>
<keyword evidence="9" id="KW-1185">Reference proteome</keyword>
<dbReference type="InterPro" id="IPR013785">
    <property type="entry name" value="Aldolase_TIM"/>
</dbReference>
<dbReference type="AlphaFoldDB" id="A0A4Y9QVZ7"/>
<dbReference type="InterPro" id="IPR050377">
    <property type="entry name" value="Radical_SAM_PqqE_MftC-like"/>
</dbReference>
<dbReference type="SFLD" id="SFLDS00029">
    <property type="entry name" value="Radical_SAM"/>
    <property type="match status" value="1"/>
</dbReference>
<dbReference type="SFLD" id="SFLDG01067">
    <property type="entry name" value="SPASM/twitch_domain_containing"/>
    <property type="match status" value="1"/>
</dbReference>
<dbReference type="GO" id="GO:0003824">
    <property type="term" value="F:catalytic activity"/>
    <property type="evidence" value="ECO:0007669"/>
    <property type="project" value="InterPro"/>
</dbReference>
<evidence type="ECO:0000256" key="3">
    <source>
        <dbReference type="ARBA" id="ARBA00022691"/>
    </source>
</evidence>
<comment type="cofactor">
    <cofactor evidence="1">
        <name>[4Fe-4S] cluster</name>
        <dbReference type="ChEBI" id="CHEBI:49883"/>
    </cofactor>
</comment>
<dbReference type="Gene3D" id="3.20.20.70">
    <property type="entry name" value="Aldolase class I"/>
    <property type="match status" value="1"/>
</dbReference>
<keyword evidence="4" id="KW-0479">Metal-binding</keyword>
<dbReference type="Proteomes" id="UP000297647">
    <property type="component" value="Unassembled WGS sequence"/>
</dbReference>
<dbReference type="SFLD" id="SFLDG01387">
    <property type="entry name" value="BtrN-like_SPASM_domain_contain"/>
    <property type="match status" value="1"/>
</dbReference>
<sequence length="340" mass="39284">MVYFSDVKNQVLTAFAFFRLLSWPKVWNIFLLGTSFQLSRLIKKPIVWGKPTALSIEPTTSCNLRCPECPSGLRSFTRPTGMLQPELFQSVIHQVKDHLTWLHLYFQGEPFLHPQFLELVSFAHSQGIFTSTSTNAHYLDEKRVENLLKSGLRQLIVSMDGITQEVYEQYRVGGKLEKVEQGLQLLLQKRKESGQKFPRVVLQFLVTGQNEHQIPALKKWVKELGVDELQLKTTQIYDFENGSELIPSDLGYSRYVPDGKGKWKLKKKIENKCWRMWQGAVVTWDGKVVPCCFDKDAQHVMGNFSSETMDQIWKSAPYQAFRGQLLKDRTQIEICKNCTE</sequence>
<reference evidence="8 9" key="1">
    <citation type="submission" date="2019-03" db="EMBL/GenBank/DDBJ databases">
        <title>Algoriphagus sp. nov, a new strain isolated from root system soil of mangrove plant Kandelia.</title>
        <authorList>
            <person name="Yin Q."/>
            <person name="Wang K."/>
            <person name="Song Z."/>
        </authorList>
    </citation>
    <scope>NUCLEOTIDE SEQUENCE [LARGE SCALE GENOMIC DNA]</scope>
    <source>
        <strain evidence="8 9">XY-J91</strain>
    </source>
</reference>
<dbReference type="EMBL" id="SPSB01000002">
    <property type="protein sequence ID" value="TFV95692.1"/>
    <property type="molecule type" value="Genomic_DNA"/>
</dbReference>
<dbReference type="InterPro" id="IPR058240">
    <property type="entry name" value="rSAM_sf"/>
</dbReference>
<keyword evidence="2" id="KW-0004">4Fe-4S</keyword>
<gene>
    <name evidence="8" type="ORF">E4S40_05575</name>
</gene>
<evidence type="ECO:0000256" key="1">
    <source>
        <dbReference type="ARBA" id="ARBA00001966"/>
    </source>
</evidence>
<keyword evidence="6" id="KW-0411">Iron-sulfur</keyword>
<evidence type="ECO:0000256" key="5">
    <source>
        <dbReference type="ARBA" id="ARBA00023004"/>
    </source>
</evidence>
<dbReference type="InterPro" id="IPR023885">
    <property type="entry name" value="4Fe4S-binding_SPASM_dom"/>
</dbReference>
<evidence type="ECO:0000256" key="6">
    <source>
        <dbReference type="ARBA" id="ARBA00023014"/>
    </source>
</evidence>
<dbReference type="GO" id="GO:0051536">
    <property type="term" value="F:iron-sulfur cluster binding"/>
    <property type="evidence" value="ECO:0007669"/>
    <property type="project" value="UniProtKB-KW"/>
</dbReference>
<comment type="caution">
    <text evidence="8">The sequence shown here is derived from an EMBL/GenBank/DDBJ whole genome shotgun (WGS) entry which is preliminary data.</text>
</comment>
<dbReference type="GO" id="GO:0046872">
    <property type="term" value="F:metal ion binding"/>
    <property type="evidence" value="ECO:0007669"/>
    <property type="project" value="UniProtKB-KW"/>
</dbReference>